<accession>A0A158D5F8</accession>
<organism evidence="1 2">
    <name type="scientific">Caballeronia catudaia</name>
    <dbReference type="NCBI Taxonomy" id="1777136"/>
    <lineage>
        <taxon>Bacteria</taxon>
        <taxon>Pseudomonadati</taxon>
        <taxon>Pseudomonadota</taxon>
        <taxon>Betaproteobacteria</taxon>
        <taxon>Burkholderiales</taxon>
        <taxon>Burkholderiaceae</taxon>
        <taxon>Caballeronia</taxon>
    </lineage>
</organism>
<dbReference type="EMBL" id="FCOF02000050">
    <property type="protein sequence ID" value="SAK89751.1"/>
    <property type="molecule type" value="Genomic_DNA"/>
</dbReference>
<evidence type="ECO:0000313" key="1">
    <source>
        <dbReference type="EMBL" id="SAK89751.1"/>
    </source>
</evidence>
<evidence type="ECO:0000313" key="2">
    <source>
        <dbReference type="Proteomes" id="UP000054870"/>
    </source>
</evidence>
<dbReference type="Proteomes" id="UP000054870">
    <property type="component" value="Unassembled WGS sequence"/>
</dbReference>
<reference evidence="1" key="1">
    <citation type="submission" date="2016-01" db="EMBL/GenBank/DDBJ databases">
        <authorList>
            <person name="Peeters C."/>
        </authorList>
    </citation>
    <scope>NUCLEOTIDE SEQUENCE [LARGE SCALE GENOMIC DNA]</scope>
    <source>
        <strain evidence="1">LMG 29318</strain>
    </source>
</reference>
<keyword evidence="2" id="KW-1185">Reference proteome</keyword>
<dbReference type="RefSeq" id="WP_061127884.1">
    <property type="nucleotide sequence ID" value="NZ_FCOF02000050.1"/>
</dbReference>
<sequence>MSTSSTTGTTSTQHTPSTLSLLKLLPGPGSEFGPAASDLVAHVLSHDRFDAAANANLPRETFHGATVDDVMSDEFTFPLGRTGQSIVLTGYRIAAGFIAERAADEWLELAHKQRLARGLPAAPQGSEPHLSPDPAEADQLLERAYECAQRILDPVAGEPVLSLFETHYRGGREFLRLSWEGLPEDLVPESRRPLAALAAAAENGERREKRDYDPYGLDGVDDYDVDRPLAYREKIGPFLFTMTYRHEYPQVDDERLGTAFAVFHEAGSDIVAAAVRLQLVKVPPLTRSADLVYTLDTYSGEMLSLALAATEALGPEKLCEVFNAHRVIYISLWEVRKPWRGEGLGVALLHQALERLPVDVEGRPNALCVAPEPYQTDMRHFEKLPGVLREELRTPAKRLAAHLTSWLERSKLPIATHFFVPMAKHAGIGSAGENARLIDRIMESEA</sequence>
<gene>
    <name evidence="1" type="ORF">AWB75_06216</name>
</gene>
<comment type="caution">
    <text evidence="1">The sequence shown here is derived from an EMBL/GenBank/DDBJ whole genome shotgun (WGS) entry which is preliminary data.</text>
</comment>
<protein>
    <submittedName>
        <fullName evidence="1">Uncharacterized protein</fullName>
    </submittedName>
</protein>
<proteinExistence type="predicted"/>
<dbReference type="OrthoDB" id="9123221at2"/>
<name>A0A158D5F8_9BURK</name>
<dbReference type="AlphaFoldDB" id="A0A158D5F8"/>